<protein>
    <recommendedName>
        <fullName evidence="3">Gamma-glutamylcyclotransferase</fullName>
    </recommendedName>
</protein>
<accession>K0S6D2</accession>
<reference evidence="1 2" key="1">
    <citation type="journal article" date="2012" name="Genome Biol.">
        <title>Genome and low-iron response of an oceanic diatom adapted to chronic iron limitation.</title>
        <authorList>
            <person name="Lommer M."/>
            <person name="Specht M."/>
            <person name="Roy A.S."/>
            <person name="Kraemer L."/>
            <person name="Andreson R."/>
            <person name="Gutowska M.A."/>
            <person name="Wolf J."/>
            <person name="Bergner S.V."/>
            <person name="Schilhabel M.B."/>
            <person name="Klostermeier U.C."/>
            <person name="Beiko R.G."/>
            <person name="Rosenstiel P."/>
            <person name="Hippler M."/>
            <person name="Laroche J."/>
        </authorList>
    </citation>
    <scope>NUCLEOTIDE SEQUENCE [LARGE SCALE GENOMIC DNA]</scope>
    <source>
        <strain evidence="1 2">CCMP1005</strain>
    </source>
</reference>
<comment type="caution">
    <text evidence="1">The sequence shown here is derived from an EMBL/GenBank/DDBJ whole genome shotgun (WGS) entry which is preliminary data.</text>
</comment>
<evidence type="ECO:0000313" key="1">
    <source>
        <dbReference type="EMBL" id="EJK60800.1"/>
    </source>
</evidence>
<dbReference type="AlphaFoldDB" id="K0S6D2"/>
<keyword evidence="2" id="KW-1185">Reference proteome</keyword>
<dbReference type="EMBL" id="AGNL01020677">
    <property type="protein sequence ID" value="EJK60800.1"/>
    <property type="molecule type" value="Genomic_DNA"/>
</dbReference>
<organism evidence="1 2">
    <name type="scientific">Thalassiosira oceanica</name>
    <name type="common">Marine diatom</name>
    <dbReference type="NCBI Taxonomy" id="159749"/>
    <lineage>
        <taxon>Eukaryota</taxon>
        <taxon>Sar</taxon>
        <taxon>Stramenopiles</taxon>
        <taxon>Ochrophyta</taxon>
        <taxon>Bacillariophyta</taxon>
        <taxon>Coscinodiscophyceae</taxon>
        <taxon>Thalassiosirophycidae</taxon>
        <taxon>Thalassiosirales</taxon>
        <taxon>Thalassiosiraceae</taxon>
        <taxon>Thalassiosira</taxon>
    </lineage>
</organism>
<dbReference type="Proteomes" id="UP000266841">
    <property type="component" value="Unassembled WGS sequence"/>
</dbReference>
<evidence type="ECO:0008006" key="3">
    <source>
        <dbReference type="Google" id="ProtNLM"/>
    </source>
</evidence>
<evidence type="ECO:0000313" key="2">
    <source>
        <dbReference type="Proteomes" id="UP000266841"/>
    </source>
</evidence>
<proteinExistence type="predicted"/>
<dbReference type="InterPro" id="IPR013024">
    <property type="entry name" value="GGCT-like"/>
</dbReference>
<sequence>MSTAQKWRFGYGSNLGLRTLREKKNLNVSRYLVGTIKGWELYFMKGLNEYVEPAWAAIRPCCEGSELHGSAFLIPDGEAEQLDKQEGGYNVLPVTFTSYCGEVVEGVGLYVPKKPFVKGESKEAVPSYRYLKLLRDGAREGNLAQHWLEHLDSVEHYVTPPDIRKQTLEWISEFEADETRKDEVWDEARLALHDGSDPGFPPHTSIMGFVVRINPDTWVFPSWKGHNITRRNLLQYNGKSLDSGDIRHDQPGYRPLPRLSECSAEEKEYLMQSLEGQLHRGSRIVARYGPFLEDQAR</sequence>
<name>K0S6D2_THAOC</name>
<dbReference type="CDD" id="cd06661">
    <property type="entry name" value="GGCT_like"/>
    <property type="match status" value="1"/>
</dbReference>
<dbReference type="OrthoDB" id="192168at2759"/>
<dbReference type="Gene3D" id="3.10.490.10">
    <property type="entry name" value="Gamma-glutamyl cyclotransferase-like"/>
    <property type="match status" value="1"/>
</dbReference>
<gene>
    <name evidence="1" type="ORF">THAOC_18790</name>
</gene>